<dbReference type="InterPro" id="IPR036322">
    <property type="entry name" value="WD40_repeat_dom_sf"/>
</dbReference>
<dbReference type="InterPro" id="IPR015943">
    <property type="entry name" value="WD40/YVTN_repeat-like_dom_sf"/>
</dbReference>
<accession>A0A8J2RKU2</accession>
<dbReference type="InterPro" id="IPR050995">
    <property type="entry name" value="WD-F-box_domain-protein"/>
</dbReference>
<dbReference type="SUPFAM" id="SSF81383">
    <property type="entry name" value="F-box domain"/>
    <property type="match status" value="1"/>
</dbReference>
<sequence length="459" mass="53618">MEIIQDAQLDIIIHQLIQRDLIFIVEEIFSFLDFSSLMHCELVSKDWNLAIRNGRSWQKIYNKESKKSPLFHKALLGYEEHEESKHQDENNQFPSQFPFKRLFQTRQKIQKNWALGNYSTTILKIGKVCVTCHVMDEKRIALALVPEDQLLPIIKVVNRWTLKVECVLTGSVEKKIINLQLYGDMIFGGCNNGTITAWNITTRQVIHQFQDQTVENRQCVKILFHAAGCLFVSCLQVVSESTTQVYETYDTNFTIRQILSPEDMVIDNTQVIPYSQVLQLDSIPNYFVLLFRIFPYEERLQLRSKVDFQVVREIDLKMESPIFCYRSGLLVIIERSTFNSNQQTTRYTFWDPETLDKMFSFKTETYDLFVELFFTTYNLIARSLRGFVTIFDLPIILDTNSVSSIREVNCFQLRNGEKRGPGRVLPQIFDTCLDELQMVTIDINVTTMSKLVVRDFTKS</sequence>
<name>A0A8J2RKU2_9CRUS</name>
<proteinExistence type="predicted"/>
<evidence type="ECO:0000259" key="1">
    <source>
        <dbReference type="SMART" id="SM00256"/>
    </source>
</evidence>
<dbReference type="Gene3D" id="1.20.1280.50">
    <property type="match status" value="1"/>
</dbReference>
<dbReference type="AlphaFoldDB" id="A0A8J2RKU2"/>
<evidence type="ECO:0000313" key="3">
    <source>
        <dbReference type="Proteomes" id="UP000789390"/>
    </source>
</evidence>
<dbReference type="InterPro" id="IPR036047">
    <property type="entry name" value="F-box-like_dom_sf"/>
</dbReference>
<dbReference type="OrthoDB" id="6347796at2759"/>
<keyword evidence="3" id="KW-1185">Reference proteome</keyword>
<dbReference type="Pfam" id="PF12937">
    <property type="entry name" value="F-box-like"/>
    <property type="match status" value="1"/>
</dbReference>
<dbReference type="SMART" id="SM00256">
    <property type="entry name" value="FBOX"/>
    <property type="match status" value="1"/>
</dbReference>
<feature type="domain" description="F-box" evidence="1">
    <location>
        <begin position="22"/>
        <end position="60"/>
    </location>
</feature>
<dbReference type="Proteomes" id="UP000789390">
    <property type="component" value="Unassembled WGS sequence"/>
</dbReference>
<gene>
    <name evidence="2" type="ORF">DGAL_LOCUS5283</name>
</gene>
<comment type="caution">
    <text evidence="2">The sequence shown here is derived from an EMBL/GenBank/DDBJ whole genome shotgun (WGS) entry which is preliminary data.</text>
</comment>
<dbReference type="InterPro" id="IPR001810">
    <property type="entry name" value="F-box_dom"/>
</dbReference>
<dbReference type="SUPFAM" id="SSF50978">
    <property type="entry name" value="WD40 repeat-like"/>
    <property type="match status" value="1"/>
</dbReference>
<evidence type="ECO:0000313" key="2">
    <source>
        <dbReference type="EMBL" id="CAH0102760.1"/>
    </source>
</evidence>
<dbReference type="Gene3D" id="2.130.10.10">
    <property type="entry name" value="YVTN repeat-like/Quinoprotein amine dehydrogenase"/>
    <property type="match status" value="1"/>
</dbReference>
<dbReference type="PANTHER" id="PTHR14604:SF4">
    <property type="entry name" value="F-BOX DOMAIN-CONTAINING PROTEIN"/>
    <property type="match status" value="1"/>
</dbReference>
<protein>
    <recommendedName>
        <fullName evidence="1">F-box domain-containing protein</fullName>
    </recommendedName>
</protein>
<dbReference type="PANTHER" id="PTHR14604">
    <property type="entry name" value="WD40 REPEAT PF20"/>
    <property type="match status" value="1"/>
</dbReference>
<reference evidence="2" key="1">
    <citation type="submission" date="2021-11" db="EMBL/GenBank/DDBJ databases">
        <authorList>
            <person name="Schell T."/>
        </authorList>
    </citation>
    <scope>NUCLEOTIDE SEQUENCE</scope>
    <source>
        <strain evidence="2">M5</strain>
    </source>
</reference>
<organism evidence="2 3">
    <name type="scientific">Daphnia galeata</name>
    <dbReference type="NCBI Taxonomy" id="27404"/>
    <lineage>
        <taxon>Eukaryota</taxon>
        <taxon>Metazoa</taxon>
        <taxon>Ecdysozoa</taxon>
        <taxon>Arthropoda</taxon>
        <taxon>Crustacea</taxon>
        <taxon>Branchiopoda</taxon>
        <taxon>Diplostraca</taxon>
        <taxon>Cladocera</taxon>
        <taxon>Anomopoda</taxon>
        <taxon>Daphniidae</taxon>
        <taxon>Daphnia</taxon>
    </lineage>
</organism>
<dbReference type="EMBL" id="CAKKLH010000091">
    <property type="protein sequence ID" value="CAH0102760.1"/>
    <property type="molecule type" value="Genomic_DNA"/>
</dbReference>